<name>A0ABS4AXX4_9PROT</name>
<dbReference type="InterPro" id="IPR024370">
    <property type="entry name" value="PBP_domain"/>
</dbReference>
<evidence type="ECO:0000313" key="4">
    <source>
        <dbReference type="Proteomes" id="UP000680815"/>
    </source>
</evidence>
<feature type="domain" description="PBP" evidence="1">
    <location>
        <begin position="82"/>
        <end position="266"/>
    </location>
</feature>
<dbReference type="InterPro" id="IPR041657">
    <property type="entry name" value="HTH_17"/>
</dbReference>
<dbReference type="PANTHER" id="PTHR38431">
    <property type="entry name" value="BLL2305 PROTEIN"/>
    <property type="match status" value="1"/>
</dbReference>
<reference evidence="3 4" key="1">
    <citation type="submission" date="2021-03" db="EMBL/GenBank/DDBJ databases">
        <authorList>
            <person name="So Y."/>
        </authorList>
    </citation>
    <scope>NUCLEOTIDE SEQUENCE [LARGE SCALE GENOMIC DNA]</scope>
    <source>
        <strain evidence="3 4">PWR1</strain>
    </source>
</reference>
<protein>
    <submittedName>
        <fullName evidence="3">Helix-turn-helix transcriptional regulator</fullName>
    </submittedName>
</protein>
<dbReference type="Pfam" id="PF12727">
    <property type="entry name" value="PBP_like"/>
    <property type="match status" value="1"/>
</dbReference>
<evidence type="ECO:0000259" key="2">
    <source>
        <dbReference type="Pfam" id="PF12728"/>
    </source>
</evidence>
<evidence type="ECO:0000313" key="3">
    <source>
        <dbReference type="EMBL" id="MBP0466231.1"/>
    </source>
</evidence>
<dbReference type="PANTHER" id="PTHR38431:SF1">
    <property type="entry name" value="BLL2305 PROTEIN"/>
    <property type="match status" value="1"/>
</dbReference>
<dbReference type="EMBL" id="JAGIYZ010000024">
    <property type="protein sequence ID" value="MBP0466231.1"/>
    <property type="molecule type" value="Genomic_DNA"/>
</dbReference>
<dbReference type="Pfam" id="PF12728">
    <property type="entry name" value="HTH_17"/>
    <property type="match status" value="1"/>
</dbReference>
<dbReference type="Gene3D" id="3.40.190.10">
    <property type="entry name" value="Periplasmic binding protein-like II"/>
    <property type="match status" value="1"/>
</dbReference>
<feature type="domain" description="Helix-turn-helix" evidence="2">
    <location>
        <begin position="4"/>
        <end position="53"/>
    </location>
</feature>
<dbReference type="SUPFAM" id="SSF53850">
    <property type="entry name" value="Periplasmic binding protein-like II"/>
    <property type="match status" value="1"/>
</dbReference>
<evidence type="ECO:0000259" key="1">
    <source>
        <dbReference type="Pfam" id="PF12727"/>
    </source>
</evidence>
<organism evidence="3 4">
    <name type="scientific">Roseomonas nitratireducens</name>
    <dbReference type="NCBI Taxonomy" id="2820810"/>
    <lineage>
        <taxon>Bacteria</taxon>
        <taxon>Pseudomonadati</taxon>
        <taxon>Pseudomonadota</taxon>
        <taxon>Alphaproteobacteria</taxon>
        <taxon>Acetobacterales</taxon>
        <taxon>Roseomonadaceae</taxon>
        <taxon>Roseomonas</taxon>
    </lineage>
</organism>
<gene>
    <name evidence="3" type="ORF">J5Y09_20055</name>
</gene>
<accession>A0ABS4AXX4</accession>
<keyword evidence="4" id="KW-1185">Reference proteome</keyword>
<dbReference type="Proteomes" id="UP000680815">
    <property type="component" value="Unassembled WGS sequence"/>
</dbReference>
<dbReference type="RefSeq" id="WP_209353633.1">
    <property type="nucleotide sequence ID" value="NZ_JAGIYZ010000024.1"/>
</dbReference>
<sequence length="293" mass="31206">MPDVLTLKEAAAFLRLSERALYDLARGRRVPAAQLGGKWVFPRRRLESWLDAQAEPEPGILPAPPPPIIAGSHDPLLDWAVRQSGCGLALRSGGSLDGLAALAEGTAAIAASHLLDPDSGEFNLPALREHLPRRAWVGILWAWREQGLIVPPGNPRGLSGVADLAAPGIRVIGRQPRAGSHVLLLHLLAEAGIRLEAIGFLPAPALAHDELAAAVAEGRADAGFGIRAEAAARGLGFVPLFRERFDLVMEQRRFFEPPMQALLAFARRPAFADRAARLGGYGVEETGGVAFVA</sequence>
<comment type="caution">
    <text evidence="3">The sequence shown here is derived from an EMBL/GenBank/DDBJ whole genome shotgun (WGS) entry which is preliminary data.</text>
</comment>
<proteinExistence type="predicted"/>